<reference evidence="1 2" key="1">
    <citation type="submission" date="2017-11" db="EMBL/GenBank/DDBJ databases">
        <title>De-novo sequencing of pomegranate (Punica granatum L.) genome.</title>
        <authorList>
            <person name="Akparov Z."/>
            <person name="Amiraslanov A."/>
            <person name="Hajiyeva S."/>
            <person name="Abbasov M."/>
            <person name="Kaur K."/>
            <person name="Hamwieh A."/>
            <person name="Solovyev V."/>
            <person name="Salamov A."/>
            <person name="Braich B."/>
            <person name="Kosarev P."/>
            <person name="Mahmoud A."/>
            <person name="Hajiyev E."/>
            <person name="Babayeva S."/>
            <person name="Izzatullayeva V."/>
            <person name="Mammadov A."/>
            <person name="Mammadov A."/>
            <person name="Sharifova S."/>
            <person name="Ojaghi J."/>
            <person name="Eynullazada K."/>
            <person name="Bayramov B."/>
            <person name="Abdulazimova A."/>
            <person name="Shahmuradov I."/>
        </authorList>
    </citation>
    <scope>NUCLEOTIDE SEQUENCE [LARGE SCALE GENOMIC DNA]</scope>
    <source>
        <strain evidence="2">cv. AG2017</strain>
        <tissue evidence="1">Leaf</tissue>
    </source>
</reference>
<dbReference type="InterPro" id="IPR043502">
    <property type="entry name" value="DNA/RNA_pol_sf"/>
</dbReference>
<name>A0A2I0HW45_PUNGR</name>
<dbReference type="CDD" id="cd09272">
    <property type="entry name" value="RNase_HI_RT_Ty1"/>
    <property type="match status" value="1"/>
</dbReference>
<dbReference type="PANTHER" id="PTHR11439">
    <property type="entry name" value="GAG-POL-RELATED RETROTRANSPOSON"/>
    <property type="match status" value="1"/>
</dbReference>
<dbReference type="Proteomes" id="UP000233551">
    <property type="component" value="Unassembled WGS sequence"/>
</dbReference>
<evidence type="ECO:0000313" key="2">
    <source>
        <dbReference type="Proteomes" id="UP000233551"/>
    </source>
</evidence>
<sequence length="225" mass="25894">MLSLRDRDLFQDSSLYRSVVGSLQYLLLTRPDIAYGVNQVCQFMHRPTTTHWTAVKRILRYLKGTITYGLHICPGRISSIHGFFDADWAGNPDDRRSRTVARSSTESEYKSLANATAEILWLQSLLRELEVSQCHPPTLWCDNISAIYLTAILIFHARIKHIEIDYHFVRERFMRKQLSIRFINSDDQLADALTKGLSSSRFADIRSKLRVAKSPFGLQGSNRED</sequence>
<proteinExistence type="predicted"/>
<protein>
    <recommendedName>
        <fullName evidence="3">Reverse transcriptase Ty1/copia-type domain-containing protein</fullName>
    </recommendedName>
</protein>
<dbReference type="AlphaFoldDB" id="A0A2I0HW45"/>
<keyword evidence="2" id="KW-1185">Reference proteome</keyword>
<evidence type="ECO:0008006" key="3">
    <source>
        <dbReference type="Google" id="ProtNLM"/>
    </source>
</evidence>
<dbReference type="SUPFAM" id="SSF56672">
    <property type="entry name" value="DNA/RNA polymerases"/>
    <property type="match status" value="1"/>
</dbReference>
<dbReference type="STRING" id="22663.A0A2I0HW45"/>
<dbReference type="EMBL" id="PGOL01005125">
    <property type="protein sequence ID" value="PKI35921.1"/>
    <property type="molecule type" value="Genomic_DNA"/>
</dbReference>
<gene>
    <name evidence="1" type="ORF">CRG98_043675</name>
</gene>
<accession>A0A2I0HW45</accession>
<dbReference type="PANTHER" id="PTHR11439:SF455">
    <property type="entry name" value="RLK (RECEPTOR-LIKE PROTEIN KINASE) 8, PUTATIVE-RELATED"/>
    <property type="match status" value="1"/>
</dbReference>
<evidence type="ECO:0000313" key="1">
    <source>
        <dbReference type="EMBL" id="PKI35921.1"/>
    </source>
</evidence>
<comment type="caution">
    <text evidence="1">The sequence shown here is derived from an EMBL/GenBank/DDBJ whole genome shotgun (WGS) entry which is preliminary data.</text>
</comment>
<organism evidence="1 2">
    <name type="scientific">Punica granatum</name>
    <name type="common">Pomegranate</name>
    <dbReference type="NCBI Taxonomy" id="22663"/>
    <lineage>
        <taxon>Eukaryota</taxon>
        <taxon>Viridiplantae</taxon>
        <taxon>Streptophyta</taxon>
        <taxon>Embryophyta</taxon>
        <taxon>Tracheophyta</taxon>
        <taxon>Spermatophyta</taxon>
        <taxon>Magnoliopsida</taxon>
        <taxon>eudicotyledons</taxon>
        <taxon>Gunneridae</taxon>
        <taxon>Pentapetalae</taxon>
        <taxon>rosids</taxon>
        <taxon>malvids</taxon>
        <taxon>Myrtales</taxon>
        <taxon>Lythraceae</taxon>
        <taxon>Punica</taxon>
    </lineage>
</organism>